<evidence type="ECO:0000313" key="2">
    <source>
        <dbReference type="Proteomes" id="UP000076858"/>
    </source>
</evidence>
<dbReference type="EMBL" id="LRGB01008914">
    <property type="protein sequence ID" value="KZS00690.1"/>
    <property type="molecule type" value="Genomic_DNA"/>
</dbReference>
<evidence type="ECO:0000313" key="1">
    <source>
        <dbReference type="EMBL" id="KZS00690.1"/>
    </source>
</evidence>
<sequence length="93" mass="10763">FNVSIRFVARKFPRLKPNIQFVGYGRKSLLCFVLHGFGSSTSKFCFLSYETVLNVSRDGKELKKSGVKRMSHIPRSEIAFSYVLQNDFNKQEH</sequence>
<gene>
    <name evidence="1" type="ORF">APZ42_002918</name>
</gene>
<proteinExistence type="predicted"/>
<reference evidence="1 2" key="1">
    <citation type="submission" date="2016-03" db="EMBL/GenBank/DDBJ databases">
        <title>EvidentialGene: Evidence-directed Construction of Genes on Genomes.</title>
        <authorList>
            <person name="Gilbert D.G."/>
            <person name="Choi J.-H."/>
            <person name="Mockaitis K."/>
            <person name="Colbourne J."/>
            <person name="Pfrender M."/>
        </authorList>
    </citation>
    <scope>NUCLEOTIDE SEQUENCE [LARGE SCALE GENOMIC DNA]</scope>
    <source>
        <strain evidence="1 2">Xinb3</strain>
        <tissue evidence="1">Complete organism</tissue>
    </source>
</reference>
<name>A0A164HYG9_9CRUS</name>
<keyword evidence="2" id="KW-1185">Reference proteome</keyword>
<dbReference type="AlphaFoldDB" id="A0A164HYG9"/>
<comment type="caution">
    <text evidence="1">The sequence shown here is derived from an EMBL/GenBank/DDBJ whole genome shotgun (WGS) entry which is preliminary data.</text>
</comment>
<feature type="non-terminal residue" evidence="1">
    <location>
        <position position="1"/>
    </location>
</feature>
<organism evidence="1 2">
    <name type="scientific">Daphnia magna</name>
    <dbReference type="NCBI Taxonomy" id="35525"/>
    <lineage>
        <taxon>Eukaryota</taxon>
        <taxon>Metazoa</taxon>
        <taxon>Ecdysozoa</taxon>
        <taxon>Arthropoda</taxon>
        <taxon>Crustacea</taxon>
        <taxon>Branchiopoda</taxon>
        <taxon>Diplostraca</taxon>
        <taxon>Cladocera</taxon>
        <taxon>Anomopoda</taxon>
        <taxon>Daphniidae</taxon>
        <taxon>Daphnia</taxon>
    </lineage>
</organism>
<dbReference type="Proteomes" id="UP000076858">
    <property type="component" value="Unassembled WGS sequence"/>
</dbReference>
<protein>
    <submittedName>
        <fullName evidence="1">Uncharacterized protein</fullName>
    </submittedName>
</protein>
<accession>A0A164HYG9</accession>